<organism evidence="2 3">
    <name type="scientific">Candidatus Flavonifractor intestinipullorum</name>
    <dbReference type="NCBI Taxonomy" id="2838587"/>
    <lineage>
        <taxon>Bacteria</taxon>
        <taxon>Bacillati</taxon>
        <taxon>Bacillota</taxon>
        <taxon>Clostridia</taxon>
        <taxon>Eubacteriales</taxon>
        <taxon>Oscillospiraceae</taxon>
        <taxon>Flavonifractor</taxon>
    </lineage>
</organism>
<accession>A0A9D2S6S0</accession>
<name>A0A9D2S6S0_9FIRM</name>
<proteinExistence type="predicted"/>
<feature type="region of interest" description="Disordered" evidence="1">
    <location>
        <begin position="24"/>
        <end position="49"/>
    </location>
</feature>
<dbReference type="EMBL" id="DWYC01000075">
    <property type="protein sequence ID" value="HJB57570.1"/>
    <property type="molecule type" value="Genomic_DNA"/>
</dbReference>
<reference evidence="2" key="1">
    <citation type="journal article" date="2021" name="PeerJ">
        <title>Extensive microbial diversity within the chicken gut microbiome revealed by metagenomics and culture.</title>
        <authorList>
            <person name="Gilroy R."/>
            <person name="Ravi A."/>
            <person name="Getino M."/>
            <person name="Pursley I."/>
            <person name="Horton D.L."/>
            <person name="Alikhan N.F."/>
            <person name="Baker D."/>
            <person name="Gharbi K."/>
            <person name="Hall N."/>
            <person name="Watson M."/>
            <person name="Adriaenssens E.M."/>
            <person name="Foster-Nyarko E."/>
            <person name="Jarju S."/>
            <person name="Secka A."/>
            <person name="Antonio M."/>
            <person name="Oren A."/>
            <person name="Chaudhuri R.R."/>
            <person name="La Ragione R."/>
            <person name="Hildebrand F."/>
            <person name="Pallen M.J."/>
        </authorList>
    </citation>
    <scope>NUCLEOTIDE SEQUENCE</scope>
    <source>
        <strain evidence="2">CHK189-11263</strain>
    </source>
</reference>
<reference evidence="2" key="2">
    <citation type="submission" date="2021-04" db="EMBL/GenBank/DDBJ databases">
        <authorList>
            <person name="Gilroy R."/>
        </authorList>
    </citation>
    <scope>NUCLEOTIDE SEQUENCE</scope>
    <source>
        <strain evidence="2">CHK189-11263</strain>
    </source>
</reference>
<gene>
    <name evidence="2" type="ORF">H9714_08465</name>
</gene>
<dbReference type="Proteomes" id="UP000824208">
    <property type="component" value="Unassembled WGS sequence"/>
</dbReference>
<sequence>MSKHKHFHAVKTPGAMLQHCHREQIGPFSGRPKPARSVRLPGPLPMEAEREKTADILRYLERMGL</sequence>
<protein>
    <submittedName>
        <fullName evidence="2">Uncharacterized protein</fullName>
    </submittedName>
</protein>
<evidence type="ECO:0000256" key="1">
    <source>
        <dbReference type="SAM" id="MobiDB-lite"/>
    </source>
</evidence>
<evidence type="ECO:0000313" key="3">
    <source>
        <dbReference type="Proteomes" id="UP000824208"/>
    </source>
</evidence>
<comment type="caution">
    <text evidence="2">The sequence shown here is derived from an EMBL/GenBank/DDBJ whole genome shotgun (WGS) entry which is preliminary data.</text>
</comment>
<dbReference type="AlphaFoldDB" id="A0A9D2S6S0"/>
<evidence type="ECO:0000313" key="2">
    <source>
        <dbReference type="EMBL" id="HJB57570.1"/>
    </source>
</evidence>